<name>A0ACC1MX26_9PEZI</name>
<keyword evidence="2" id="KW-1185">Reference proteome</keyword>
<evidence type="ECO:0000313" key="1">
    <source>
        <dbReference type="EMBL" id="KAJ2971550.1"/>
    </source>
</evidence>
<comment type="caution">
    <text evidence="1">The sequence shown here is derived from an EMBL/GenBank/DDBJ whole genome shotgun (WGS) entry which is preliminary data.</text>
</comment>
<reference evidence="1" key="1">
    <citation type="submission" date="2022-10" db="EMBL/GenBank/DDBJ databases">
        <title>Genome Sequence of Xylaria curta.</title>
        <authorList>
            <person name="Buettner E."/>
        </authorList>
    </citation>
    <scope>NUCLEOTIDE SEQUENCE</scope>
    <source>
        <strain evidence="1">Babe10</strain>
    </source>
</reference>
<dbReference type="EMBL" id="JAPDGR010003359">
    <property type="protein sequence ID" value="KAJ2971550.1"/>
    <property type="molecule type" value="Genomic_DNA"/>
</dbReference>
<protein>
    <submittedName>
        <fullName evidence="1">Uncharacterized protein</fullName>
    </submittedName>
</protein>
<evidence type="ECO:0000313" key="2">
    <source>
        <dbReference type="Proteomes" id="UP001143856"/>
    </source>
</evidence>
<accession>A0ACC1MX26</accession>
<dbReference type="Proteomes" id="UP001143856">
    <property type="component" value="Unassembled WGS sequence"/>
</dbReference>
<proteinExistence type="predicted"/>
<organism evidence="1 2">
    <name type="scientific">Xylaria curta</name>
    <dbReference type="NCBI Taxonomy" id="42375"/>
    <lineage>
        <taxon>Eukaryota</taxon>
        <taxon>Fungi</taxon>
        <taxon>Dikarya</taxon>
        <taxon>Ascomycota</taxon>
        <taxon>Pezizomycotina</taxon>
        <taxon>Sordariomycetes</taxon>
        <taxon>Xylariomycetidae</taxon>
        <taxon>Xylariales</taxon>
        <taxon>Xylariaceae</taxon>
        <taxon>Xylaria</taxon>
    </lineage>
</organism>
<gene>
    <name evidence="1" type="ORF">NUW58_g9385</name>
</gene>
<sequence>MSTNPGGLEQGSKEEELDLIPVAASTLPTPESIEEGKGLPAYPPGTLVPKGVIGAAARTFKGVPSCVWVINQHYEEITVVVSKYRPNRLVTGGDIEISLSGGAVSLNTTVPLQRRPLILAWEIVENLPRFFHYGTNEMALA</sequence>